<keyword evidence="2" id="KW-1185">Reference proteome</keyword>
<name>A0AAN9E962_CROPI</name>
<accession>A0AAN9E962</accession>
<evidence type="ECO:0000313" key="2">
    <source>
        <dbReference type="Proteomes" id="UP001372338"/>
    </source>
</evidence>
<comment type="caution">
    <text evidence="1">The sequence shown here is derived from an EMBL/GenBank/DDBJ whole genome shotgun (WGS) entry which is preliminary data.</text>
</comment>
<evidence type="ECO:0000313" key="1">
    <source>
        <dbReference type="EMBL" id="KAK7251310.1"/>
    </source>
</evidence>
<proteinExistence type="predicted"/>
<dbReference type="EMBL" id="JAYWIO010000007">
    <property type="protein sequence ID" value="KAK7251310.1"/>
    <property type="molecule type" value="Genomic_DNA"/>
</dbReference>
<organism evidence="1 2">
    <name type="scientific">Crotalaria pallida</name>
    <name type="common">Smooth rattlebox</name>
    <name type="synonym">Crotalaria striata</name>
    <dbReference type="NCBI Taxonomy" id="3830"/>
    <lineage>
        <taxon>Eukaryota</taxon>
        <taxon>Viridiplantae</taxon>
        <taxon>Streptophyta</taxon>
        <taxon>Embryophyta</taxon>
        <taxon>Tracheophyta</taxon>
        <taxon>Spermatophyta</taxon>
        <taxon>Magnoliopsida</taxon>
        <taxon>eudicotyledons</taxon>
        <taxon>Gunneridae</taxon>
        <taxon>Pentapetalae</taxon>
        <taxon>rosids</taxon>
        <taxon>fabids</taxon>
        <taxon>Fabales</taxon>
        <taxon>Fabaceae</taxon>
        <taxon>Papilionoideae</taxon>
        <taxon>50 kb inversion clade</taxon>
        <taxon>genistoids sensu lato</taxon>
        <taxon>core genistoids</taxon>
        <taxon>Crotalarieae</taxon>
        <taxon>Crotalaria</taxon>
    </lineage>
</organism>
<sequence>MINERKWIGIKPRIGGLSSFWNLVLHESYYRFCELPFDPLRFVRVISLQFSVVILIVVSFNDCDFGLRFSSFRDFSDCDSSLLSSHFAILHFSVAILVAKSSNGCNSFVLGFDNGF</sequence>
<dbReference type="Proteomes" id="UP001372338">
    <property type="component" value="Unassembled WGS sequence"/>
</dbReference>
<reference evidence="1 2" key="1">
    <citation type="submission" date="2024-01" db="EMBL/GenBank/DDBJ databases">
        <title>The genomes of 5 underutilized Papilionoideae crops provide insights into root nodulation and disease resistanc.</title>
        <authorList>
            <person name="Yuan L."/>
        </authorList>
    </citation>
    <scope>NUCLEOTIDE SEQUENCE [LARGE SCALE GENOMIC DNA]</scope>
    <source>
        <strain evidence="1">ZHUSHIDOU_FW_LH</strain>
        <tissue evidence="1">Leaf</tissue>
    </source>
</reference>
<gene>
    <name evidence="1" type="ORF">RIF29_34383</name>
</gene>
<protein>
    <submittedName>
        <fullName evidence="1">Uncharacterized protein</fullName>
    </submittedName>
</protein>
<dbReference type="AlphaFoldDB" id="A0AAN9E962"/>